<name>A0A8J3BQX3_9ACTN</name>
<dbReference type="RefSeq" id="WP_229789773.1">
    <property type="nucleotide sequence ID" value="NZ_BMQC01000012.1"/>
</dbReference>
<reference evidence="1" key="2">
    <citation type="submission" date="2020-09" db="EMBL/GenBank/DDBJ databases">
        <authorList>
            <person name="Sun Q."/>
            <person name="Ohkuma M."/>
        </authorList>
    </citation>
    <scope>NUCLEOTIDE SEQUENCE</scope>
    <source>
        <strain evidence="1">JCM 3091</strain>
    </source>
</reference>
<dbReference type="Proteomes" id="UP000662200">
    <property type="component" value="Unassembled WGS sequence"/>
</dbReference>
<dbReference type="PANTHER" id="PTHR38479:SF2">
    <property type="entry name" value="WINGED HELIX DNA-BINDING DOMAIN-CONTAINING PROTEIN"/>
    <property type="match status" value="1"/>
</dbReference>
<dbReference type="EMBL" id="BMQC01000012">
    <property type="protein sequence ID" value="GGK37408.1"/>
    <property type="molecule type" value="Genomic_DNA"/>
</dbReference>
<evidence type="ECO:0000313" key="2">
    <source>
        <dbReference type="Proteomes" id="UP000662200"/>
    </source>
</evidence>
<dbReference type="Pfam" id="PF06224">
    <property type="entry name" value="AlkZ-like"/>
    <property type="match status" value="1"/>
</dbReference>
<evidence type="ECO:0000313" key="1">
    <source>
        <dbReference type="EMBL" id="GGK37408.1"/>
    </source>
</evidence>
<sequence>MTRRTPLQELALLRLVAQRLVGGGAPTPAQAVGGLLAAQGQDLPGVLTSIALRTAGRSVDEVRAACDAGLLVRSWPMRGTLHVVLPEDLGWLRELTTARLVAGAARRRAALELDERVLERARELALAALAGGGRLSREALYGVWARGGVGTDGQRGYHLLWHIAQTGSVCFGPFDGREQLVVRCDEWIAGSRVWEREAALVELARRYFRGHGPATVKDLARWVGLPLGEVRRGLADAAGDLAQRQVDGVTYYLDPAVVDGLAAHRREAGGVLLLPGFDEFVLGYADRSACLPAEFAERIVPGGNGMFRATVVAGGQVVGVWRREGRGAARAVEATPFTAFTAAIRQGVVRAYDALP</sequence>
<organism evidence="1 2">
    <name type="scientific">Pilimelia terevasa</name>
    <dbReference type="NCBI Taxonomy" id="53372"/>
    <lineage>
        <taxon>Bacteria</taxon>
        <taxon>Bacillati</taxon>
        <taxon>Actinomycetota</taxon>
        <taxon>Actinomycetes</taxon>
        <taxon>Micromonosporales</taxon>
        <taxon>Micromonosporaceae</taxon>
        <taxon>Pilimelia</taxon>
    </lineage>
</organism>
<reference evidence="1" key="1">
    <citation type="journal article" date="2014" name="Int. J. Syst. Evol. Microbiol.">
        <title>Complete genome sequence of Corynebacterium casei LMG S-19264T (=DSM 44701T), isolated from a smear-ripened cheese.</title>
        <authorList>
            <consortium name="US DOE Joint Genome Institute (JGI-PGF)"/>
            <person name="Walter F."/>
            <person name="Albersmeier A."/>
            <person name="Kalinowski J."/>
            <person name="Ruckert C."/>
        </authorList>
    </citation>
    <scope>NUCLEOTIDE SEQUENCE</scope>
    <source>
        <strain evidence="1">JCM 3091</strain>
    </source>
</reference>
<proteinExistence type="predicted"/>
<comment type="caution">
    <text evidence="1">The sequence shown here is derived from an EMBL/GenBank/DDBJ whole genome shotgun (WGS) entry which is preliminary data.</text>
</comment>
<dbReference type="InterPro" id="IPR009351">
    <property type="entry name" value="AlkZ-like"/>
</dbReference>
<protein>
    <recommendedName>
        <fullName evidence="3">Winged helix DNA-binding domain-containing protein</fullName>
    </recommendedName>
</protein>
<gene>
    <name evidence="1" type="ORF">GCM10010124_32740</name>
</gene>
<keyword evidence="2" id="KW-1185">Reference proteome</keyword>
<evidence type="ECO:0008006" key="3">
    <source>
        <dbReference type="Google" id="ProtNLM"/>
    </source>
</evidence>
<accession>A0A8J3BQX3</accession>
<dbReference type="PANTHER" id="PTHR38479">
    <property type="entry name" value="LMO0824 PROTEIN"/>
    <property type="match status" value="1"/>
</dbReference>
<dbReference type="AlphaFoldDB" id="A0A8J3BQX3"/>